<accession>Q6IKR8</accession>
<gene>
    <name evidence="1" type="ORF">HDC11626</name>
</gene>
<protein>
    <submittedName>
        <fullName evidence="1">HDC11626</fullName>
    </submittedName>
</protein>
<dbReference type="EMBL" id="BK002298">
    <property type="protein sequence ID" value="DAA03141.1"/>
    <property type="molecule type" value="Genomic_DNA"/>
</dbReference>
<name>Q6IKR8_DROME</name>
<reference evidence="1" key="1">
    <citation type="journal article" date="2003" name="Genome Biol.">
        <title>An integrated gene annotation and transcriptional profiling approach towards the full gene content of the Drosophila genome.</title>
        <authorList>
            <person name="Hild M."/>
            <person name="Beckmann B."/>
            <person name="Haas S.A."/>
            <person name="Koch B."/>
            <person name="Solovyev V."/>
            <person name="Busold C."/>
            <person name="Fellenberg K."/>
            <person name="Boutros M."/>
            <person name="Vingron M."/>
            <person name="Sauer F."/>
            <person name="Hoheisel J.D."/>
            <person name="Paro R."/>
        </authorList>
    </citation>
    <scope>NUCLEOTIDE SEQUENCE</scope>
</reference>
<proteinExistence type="predicted"/>
<sequence>MGVLSFYVPTTERPMWARKKPSREISSLQEGTSYLVEPSKPILSFQPYRRPHMGCLWEAGVKSFKIHFYKTTELSTLLFRIKACLNYRPISEMPEDPSDNLALTLGNFLIAVPDEPPITGEASSIQNRWQRLLQRRHSAIV</sequence>
<organism evidence="1">
    <name type="scientific">Drosophila melanogaster</name>
    <name type="common">Fruit fly</name>
    <dbReference type="NCBI Taxonomy" id="7227"/>
    <lineage>
        <taxon>Eukaryota</taxon>
        <taxon>Metazoa</taxon>
        <taxon>Ecdysozoa</taxon>
        <taxon>Arthropoda</taxon>
        <taxon>Hexapoda</taxon>
        <taxon>Insecta</taxon>
        <taxon>Pterygota</taxon>
        <taxon>Neoptera</taxon>
        <taxon>Endopterygota</taxon>
        <taxon>Diptera</taxon>
        <taxon>Brachycera</taxon>
        <taxon>Muscomorpha</taxon>
        <taxon>Ephydroidea</taxon>
        <taxon>Drosophilidae</taxon>
        <taxon>Drosophila</taxon>
        <taxon>Sophophora</taxon>
    </lineage>
</organism>
<dbReference type="AlphaFoldDB" id="Q6IKR8"/>
<evidence type="ECO:0000313" key="1">
    <source>
        <dbReference type="EMBL" id="DAA03141.1"/>
    </source>
</evidence>